<keyword evidence="3" id="KW-1185">Reference proteome</keyword>
<accession>A0A4U6VRK9</accession>
<protein>
    <submittedName>
        <fullName evidence="2">Uncharacterized protein</fullName>
    </submittedName>
</protein>
<dbReference type="Gramene" id="TKW31454">
    <property type="protein sequence ID" value="TKW31454"/>
    <property type="gene ID" value="SEVIR_2G107650v2"/>
</dbReference>
<evidence type="ECO:0000256" key="1">
    <source>
        <dbReference type="SAM" id="MobiDB-lite"/>
    </source>
</evidence>
<sequence>MIITSDCHTHCGPPQCLADAVIPSSSATRSSAAGSAERTPAVSHFTPVPSPGTPAPPISSPLAAASSPAAGSWPRPSFPLV</sequence>
<reference evidence="2" key="1">
    <citation type="submission" date="2019-03" db="EMBL/GenBank/DDBJ databases">
        <title>WGS assembly of Setaria viridis.</title>
        <authorList>
            <person name="Huang P."/>
            <person name="Jenkins J."/>
            <person name="Grimwood J."/>
            <person name="Barry K."/>
            <person name="Healey A."/>
            <person name="Mamidi S."/>
            <person name="Sreedasyam A."/>
            <person name="Shu S."/>
            <person name="Feldman M."/>
            <person name="Wu J."/>
            <person name="Yu Y."/>
            <person name="Chen C."/>
            <person name="Johnson J."/>
            <person name="Rokhsar D."/>
            <person name="Baxter I."/>
            <person name="Schmutz J."/>
            <person name="Brutnell T."/>
            <person name="Kellogg E."/>
        </authorList>
    </citation>
    <scope>NUCLEOTIDE SEQUENCE [LARGE SCALE GENOMIC DNA]</scope>
</reference>
<name>A0A4U6VRK9_SETVI</name>
<feature type="compositionally biased region" description="Pro residues" evidence="1">
    <location>
        <begin position="48"/>
        <end position="59"/>
    </location>
</feature>
<feature type="compositionally biased region" description="Low complexity" evidence="1">
    <location>
        <begin position="60"/>
        <end position="75"/>
    </location>
</feature>
<dbReference type="AlphaFoldDB" id="A0A4U6VRK9"/>
<dbReference type="Proteomes" id="UP000298652">
    <property type="component" value="Chromosome 2"/>
</dbReference>
<organism evidence="2 3">
    <name type="scientific">Setaria viridis</name>
    <name type="common">Green bristlegrass</name>
    <name type="synonym">Setaria italica subsp. viridis</name>
    <dbReference type="NCBI Taxonomy" id="4556"/>
    <lineage>
        <taxon>Eukaryota</taxon>
        <taxon>Viridiplantae</taxon>
        <taxon>Streptophyta</taxon>
        <taxon>Embryophyta</taxon>
        <taxon>Tracheophyta</taxon>
        <taxon>Spermatophyta</taxon>
        <taxon>Magnoliopsida</taxon>
        <taxon>Liliopsida</taxon>
        <taxon>Poales</taxon>
        <taxon>Poaceae</taxon>
        <taxon>PACMAD clade</taxon>
        <taxon>Panicoideae</taxon>
        <taxon>Panicodae</taxon>
        <taxon>Paniceae</taxon>
        <taxon>Cenchrinae</taxon>
        <taxon>Setaria</taxon>
    </lineage>
</organism>
<feature type="compositionally biased region" description="Low complexity" evidence="1">
    <location>
        <begin position="24"/>
        <end position="36"/>
    </location>
</feature>
<feature type="region of interest" description="Disordered" evidence="1">
    <location>
        <begin position="23"/>
        <end position="81"/>
    </location>
</feature>
<gene>
    <name evidence="2" type="ORF">SEVIR_2G107650v2</name>
</gene>
<proteinExistence type="predicted"/>
<dbReference type="EMBL" id="CM016553">
    <property type="protein sequence ID" value="TKW31454.1"/>
    <property type="molecule type" value="Genomic_DNA"/>
</dbReference>
<evidence type="ECO:0000313" key="3">
    <source>
        <dbReference type="Proteomes" id="UP000298652"/>
    </source>
</evidence>
<evidence type="ECO:0000313" key="2">
    <source>
        <dbReference type="EMBL" id="TKW31454.1"/>
    </source>
</evidence>